<evidence type="ECO:0000256" key="6">
    <source>
        <dbReference type="SAM" id="Phobius"/>
    </source>
</evidence>
<dbReference type="KEGG" id="daf:Desaf_2316"/>
<dbReference type="GO" id="GO:0009055">
    <property type="term" value="F:electron transfer activity"/>
    <property type="evidence" value="ECO:0007669"/>
    <property type="project" value="InterPro"/>
</dbReference>
<dbReference type="Proteomes" id="UP000007844">
    <property type="component" value="Chromosome"/>
</dbReference>
<sequence length="235" mass="26024">MVALREMLRPPEPVMRRHGILALAIHWLNAGCVMFLLATGLALTPSGIPEYELAAWPRFLHRLFASGEALLLTHILAGLTWSMTMLLLAALRPRPAMRFLVTVFTVPPKAALKWAVRDNLRFLRGRGPSEHRGRYTPGQRMYAQAVTIGLTCAAMSGALLALPRLGLMPAAPLWALPVHDLSVAFALGCVAFHASKKILLENRGVPFLDFLLGGMPRSRAVRRHGLRDFDRERKA</sequence>
<feature type="transmembrane region" description="Helical" evidence="6">
    <location>
        <begin position="141"/>
        <end position="162"/>
    </location>
</feature>
<feature type="transmembrane region" description="Helical" evidence="6">
    <location>
        <begin position="20"/>
        <end position="43"/>
    </location>
</feature>
<keyword evidence="2" id="KW-1003">Cell membrane</keyword>
<feature type="domain" description="Cytochrome b561 bacterial/Ni-hydrogenase" evidence="7">
    <location>
        <begin position="17"/>
        <end position="194"/>
    </location>
</feature>
<dbReference type="SUPFAM" id="SSF81342">
    <property type="entry name" value="Transmembrane di-heme cytochromes"/>
    <property type="match status" value="1"/>
</dbReference>
<dbReference type="GO" id="GO:0005886">
    <property type="term" value="C:plasma membrane"/>
    <property type="evidence" value="ECO:0007669"/>
    <property type="project" value="UniProtKB-SubCell"/>
</dbReference>
<dbReference type="STRING" id="690850.Desaf_2316"/>
<dbReference type="RefSeq" id="WP_014260348.1">
    <property type="nucleotide sequence ID" value="NC_016629.1"/>
</dbReference>
<evidence type="ECO:0000256" key="2">
    <source>
        <dbReference type="ARBA" id="ARBA00022475"/>
    </source>
</evidence>
<comment type="subcellular location">
    <subcellularLocation>
        <location evidence="1">Cell membrane</location>
        <topology evidence="1">Multi-pass membrane protein</topology>
    </subcellularLocation>
</comment>
<evidence type="ECO:0000313" key="8">
    <source>
        <dbReference type="EMBL" id="EGJ50640.1"/>
    </source>
</evidence>
<dbReference type="InterPro" id="IPR011577">
    <property type="entry name" value="Cyt_b561_bac/Ni-Hgenase"/>
</dbReference>
<keyword evidence="4 6" id="KW-1133">Transmembrane helix</keyword>
<protein>
    <submittedName>
        <fullName evidence="8">Formate dehydrogenase gamma subunit</fullName>
    </submittedName>
</protein>
<dbReference type="HOGENOM" id="CLU_091368_1_0_7"/>
<dbReference type="InterPro" id="IPR016174">
    <property type="entry name" value="Di-haem_cyt_TM"/>
</dbReference>
<dbReference type="GO" id="GO:0022904">
    <property type="term" value="P:respiratory electron transport chain"/>
    <property type="evidence" value="ECO:0007669"/>
    <property type="project" value="InterPro"/>
</dbReference>
<evidence type="ECO:0000256" key="4">
    <source>
        <dbReference type="ARBA" id="ARBA00022989"/>
    </source>
</evidence>
<dbReference type="Pfam" id="PF01292">
    <property type="entry name" value="Ni_hydr_CYTB"/>
    <property type="match status" value="1"/>
</dbReference>
<name>F3YXT8_DESAF</name>
<dbReference type="AlphaFoldDB" id="F3YXT8"/>
<evidence type="ECO:0000256" key="1">
    <source>
        <dbReference type="ARBA" id="ARBA00004651"/>
    </source>
</evidence>
<evidence type="ECO:0000256" key="5">
    <source>
        <dbReference type="ARBA" id="ARBA00023136"/>
    </source>
</evidence>
<keyword evidence="5 6" id="KW-0472">Membrane</keyword>
<dbReference type="eggNOG" id="COG2864">
    <property type="taxonomic scope" value="Bacteria"/>
</dbReference>
<evidence type="ECO:0000313" key="9">
    <source>
        <dbReference type="Proteomes" id="UP000007844"/>
    </source>
</evidence>
<keyword evidence="3 6" id="KW-0812">Transmembrane</keyword>
<accession>F3YXT8</accession>
<dbReference type="EMBL" id="CP003221">
    <property type="protein sequence ID" value="EGJ50640.1"/>
    <property type="molecule type" value="Genomic_DNA"/>
</dbReference>
<proteinExistence type="predicted"/>
<keyword evidence="9" id="KW-1185">Reference proteome</keyword>
<evidence type="ECO:0000259" key="7">
    <source>
        <dbReference type="Pfam" id="PF01292"/>
    </source>
</evidence>
<organism evidence="8 9">
    <name type="scientific">Desulfocurvibacter africanus subsp. africanus str. Walvis Bay</name>
    <dbReference type="NCBI Taxonomy" id="690850"/>
    <lineage>
        <taxon>Bacteria</taxon>
        <taxon>Pseudomonadati</taxon>
        <taxon>Thermodesulfobacteriota</taxon>
        <taxon>Desulfovibrionia</taxon>
        <taxon>Desulfovibrionales</taxon>
        <taxon>Desulfovibrionaceae</taxon>
        <taxon>Desulfocurvibacter</taxon>
    </lineage>
</organism>
<evidence type="ECO:0000256" key="3">
    <source>
        <dbReference type="ARBA" id="ARBA00022692"/>
    </source>
</evidence>
<gene>
    <name evidence="8" type="ORF">Desaf_2316</name>
</gene>
<reference evidence="8 9" key="1">
    <citation type="journal article" date="2011" name="J. Bacteriol.">
        <title>Genome sequence of the mercury-methylating and pleomorphic Desulfovibrio africanus Strain Walvis Bay.</title>
        <authorList>
            <person name="Brown S.D."/>
            <person name="Wall J.D."/>
            <person name="Kucken A.M."/>
            <person name="Gilmour C.C."/>
            <person name="Podar M."/>
            <person name="Brandt C.C."/>
            <person name="Teshima H."/>
            <person name="Detter J.C."/>
            <person name="Han C.S."/>
            <person name="Land M.L."/>
            <person name="Lucas S."/>
            <person name="Han J."/>
            <person name="Pennacchio L."/>
            <person name="Nolan M."/>
            <person name="Pitluck S."/>
            <person name="Woyke T."/>
            <person name="Goodwin L."/>
            <person name="Palumbo A.V."/>
            <person name="Elias D.A."/>
        </authorList>
    </citation>
    <scope>NUCLEOTIDE SEQUENCE [LARGE SCALE GENOMIC DNA]</scope>
    <source>
        <strain evidence="8 9">Walvis Bay</strain>
    </source>
</reference>
<feature type="transmembrane region" description="Helical" evidence="6">
    <location>
        <begin position="63"/>
        <end position="91"/>
    </location>
</feature>
<feature type="transmembrane region" description="Helical" evidence="6">
    <location>
        <begin position="174"/>
        <end position="194"/>
    </location>
</feature>
<dbReference type="Gene3D" id="1.20.950.20">
    <property type="entry name" value="Transmembrane di-heme cytochromes, Chain C"/>
    <property type="match status" value="1"/>
</dbReference>